<protein>
    <recommendedName>
        <fullName evidence="1">F5/8 type C domain-containing protein</fullName>
    </recommendedName>
</protein>
<comment type="caution">
    <text evidence="2">The sequence shown here is derived from an EMBL/GenBank/DDBJ whole genome shotgun (WGS) entry which is preliminary data.</text>
</comment>
<dbReference type="EMBL" id="CAUYUE010000003">
    <property type="protein sequence ID" value="CAK0754461.1"/>
    <property type="molecule type" value="Genomic_DNA"/>
</dbReference>
<feature type="domain" description="F5/8 type C" evidence="1">
    <location>
        <begin position="102"/>
        <end position="215"/>
    </location>
</feature>
<reference evidence="2 3" key="1">
    <citation type="submission" date="2023-10" db="EMBL/GenBank/DDBJ databases">
        <authorList>
            <person name="Maclean D."/>
            <person name="Macfadyen A."/>
        </authorList>
    </citation>
    <scope>NUCLEOTIDE SEQUENCE [LARGE SCALE GENOMIC DNA]</scope>
</reference>
<dbReference type="SUPFAM" id="SSF49785">
    <property type="entry name" value="Galactose-binding domain-like"/>
    <property type="match status" value="1"/>
</dbReference>
<dbReference type="Gene3D" id="2.60.120.260">
    <property type="entry name" value="Galactose-binding domain-like"/>
    <property type="match status" value="1"/>
</dbReference>
<keyword evidence="3" id="KW-1185">Reference proteome</keyword>
<dbReference type="AlphaFoldDB" id="A0AAV1HYL5"/>
<gene>
    <name evidence="2" type="ORF">CVIRNUC_002299</name>
</gene>
<dbReference type="Proteomes" id="UP001314263">
    <property type="component" value="Unassembled WGS sequence"/>
</dbReference>
<evidence type="ECO:0000313" key="3">
    <source>
        <dbReference type="Proteomes" id="UP001314263"/>
    </source>
</evidence>
<evidence type="ECO:0000313" key="2">
    <source>
        <dbReference type="EMBL" id="CAK0754461.1"/>
    </source>
</evidence>
<accession>A0AAV1HYL5</accession>
<organism evidence="2 3">
    <name type="scientific">Coccomyxa viridis</name>
    <dbReference type="NCBI Taxonomy" id="1274662"/>
    <lineage>
        <taxon>Eukaryota</taxon>
        <taxon>Viridiplantae</taxon>
        <taxon>Chlorophyta</taxon>
        <taxon>core chlorophytes</taxon>
        <taxon>Trebouxiophyceae</taxon>
        <taxon>Trebouxiophyceae incertae sedis</taxon>
        <taxon>Coccomyxaceae</taxon>
        <taxon>Coccomyxa</taxon>
    </lineage>
</organism>
<dbReference type="PANTHER" id="PTHR47457:SF1">
    <property type="entry name" value="BTB DOMAIN-CONTAINING PROTEIN-RELATED"/>
    <property type="match status" value="1"/>
</dbReference>
<dbReference type="InterPro" id="IPR000421">
    <property type="entry name" value="FA58C"/>
</dbReference>
<name>A0AAV1HYL5_9CHLO</name>
<dbReference type="InterPro" id="IPR008979">
    <property type="entry name" value="Galactose-bd-like_sf"/>
</dbReference>
<dbReference type="PANTHER" id="PTHR47457">
    <property type="entry name" value="OS05G0345500 PROTEIN"/>
    <property type="match status" value="1"/>
</dbReference>
<sequence length="261" mass="28829">MGSMSHLPMVAELVEEALKGWSNSSSGESAEALGLAVEGKRHVCGTASHDAAALMRFQRRMSPSCVQLTYMFDGDHHGVVYYLGSKNGQQAFVNPALSGQMQVTASSPRCRFTDAKALTSRNFVRVNKACPNRDGFIWWQADLGAQHSLACNYYTLRADASGNCLHDWELQGSQDGTTWNMLRAHSNDQTLKMAGQYASWPIPKRAACIAFRFFRLYQGSSADLAEPARLRHPQGRQMSLTYLELYGCFSIESPEGQTSAE</sequence>
<evidence type="ECO:0000259" key="1">
    <source>
        <dbReference type="Pfam" id="PF00754"/>
    </source>
</evidence>
<dbReference type="Pfam" id="PF00754">
    <property type="entry name" value="F5_F8_type_C"/>
    <property type="match status" value="1"/>
</dbReference>
<proteinExistence type="predicted"/>